<evidence type="ECO:0000256" key="1">
    <source>
        <dbReference type="SAM" id="MobiDB-lite"/>
    </source>
</evidence>
<dbReference type="Proteomes" id="UP000099188">
    <property type="component" value="Segment"/>
</dbReference>
<dbReference type="EMBL" id="MZ151943">
    <property type="protein sequence ID" value="QXV67850.1"/>
    <property type="molecule type" value="Genomic_DNA"/>
</dbReference>
<keyword evidence="2" id="KW-0347">Helicase</keyword>
<dbReference type="GO" id="GO:0004386">
    <property type="term" value="F:helicase activity"/>
    <property type="evidence" value="ECO:0007669"/>
    <property type="project" value="UniProtKB-KW"/>
</dbReference>
<dbReference type="GeneID" id="935492"/>
<feature type="compositionally biased region" description="Low complexity" evidence="1">
    <location>
        <begin position="404"/>
        <end position="415"/>
    </location>
</feature>
<keyword evidence="4" id="KW-1185">Reference proteome</keyword>
<dbReference type="InterPro" id="IPR004996">
    <property type="entry name" value="HSV_HEPA"/>
</dbReference>
<dbReference type="GO" id="GO:0019079">
    <property type="term" value="P:viral genome replication"/>
    <property type="evidence" value="ECO:0007669"/>
    <property type="project" value="InterPro"/>
</dbReference>
<sequence>MAANHYTLVGASCHLSWYGILEASVPIVQCLFMDLGALGGRAEEPRLRTFIVRGDRLPSAEVRAVHRASYASLASAVADAEERRRGIEHRSAVLARVLLEGSAIIRVLARTFTPVQIQTDPSGVEILEAVPALGFDAAALSHALSLYHVAKLVVIGSYPEIHDAVATSSSVSARVATGGHEDYATQAHKKLRRGYYAYDVAMSFRVGAHKYVLERDDAAAVVSRLFEVREVCFLRTCLRLVTPVGFVAVAVTDEQCCLLLKSAWTHLYDALFRGFAGQTPLRDYLGPDLFESGGARSFFFPGFPPVPIYVVNGLHALMRETALDAAGEVLSWCGLPDIVGPAGKLEVEPCELSLGVPDDEWQVFCGEGGRAVRLNATAFRERPAVTDLLQLQQQHRRSPPPPAHTTSSSSIARAHPSSDEDDNAPSSSSPSPSPSAVVSSSTGGAHPPHDDATFTVHVRDATLHRVVIVDLVECVLAKCIRGRDFNPYVRYSNRLHTHAVCERFIENLRYRSRRAFWQVHSLLGYISEHVTSACTAAGLSWVLSRGHREFYLYDGRSGHGPVSAEVCVRTVVDCYWRKLFGGDEPGPVCRVQESAPGVLLVWGGERLVGPFSFYGAGGALLGAGAVGSGGGGAGGGGGGGAAPPPHYHVPVGCCGGCCAGGGVRDEGGSPAAAPLLLGCCCAGGDWLSAVGHVLGRLPGLLRERVGVPELEAVYREILFRFVARRNDVDFWLLQFQPGENEVRPHAGVIDCAPFHGVWAERGQIIVQSRDAALAADIGYGVYVEKAFAMLTACIEVCAQDILSSSAAPAAVTAPVPTSSTRSPLLSSVLPPPAVLSPSSVPSCSSAATVTTTVTAAPSSSSSAAWDGDDEERDEWARSLGSDARKAARRVASEGLRFFRLNA</sequence>
<evidence type="ECO:0000313" key="4">
    <source>
        <dbReference type="Proteomes" id="UP000099188"/>
    </source>
</evidence>
<reference evidence="3" key="2">
    <citation type="submission" date="2021-05" db="EMBL/GenBank/DDBJ databases">
        <title>Cloning and multi-omic analysis of chimpanzee cytomegalovirus: a resource for comparative functional genomics.</title>
        <authorList>
            <person name="Phan Q.V."/>
        </authorList>
    </citation>
    <scope>NUCLEOTIDE SEQUENCE</scope>
    <source>
        <strain evidence="3">Heberling</strain>
    </source>
</reference>
<dbReference type="HAMAP" id="MF_04010">
    <property type="entry name" value="HSV_HEPA"/>
    <property type="match status" value="1"/>
</dbReference>
<evidence type="ECO:0000313" key="2">
    <source>
        <dbReference type="EMBL" id="AAM00739.1"/>
    </source>
</evidence>
<keyword evidence="2" id="KW-0378">Hydrolase</keyword>
<dbReference type="OrthoDB" id="1270at10239"/>
<accession>Q8QRZ9</accession>
<name>Q8QRZ9_9BETA</name>
<keyword evidence="2" id="KW-0067">ATP-binding</keyword>
<reference evidence="2 4" key="1">
    <citation type="journal article" date="2003" name="J. Gen. Virol.">
        <title>The human cytomegalovirus genome revisited: comparison with the chimpanzee cytomegalovirus genome.</title>
        <authorList>
            <person name="Davison A.J."/>
            <person name="Dolan A."/>
            <person name="Akter P."/>
            <person name="Addison C."/>
            <person name="Dargan D.J."/>
            <person name="Alcendor D.J."/>
            <person name="McGeoch D.J."/>
            <person name="Hayward G.S."/>
        </authorList>
    </citation>
    <scope>NUCLEOTIDE SEQUENCE [LARGE SCALE GENOMIC DNA]</scope>
    <source>
        <strain evidence="2">Heberling</strain>
    </source>
</reference>
<dbReference type="RefSeq" id="NP_612733.1">
    <property type="nucleotide sequence ID" value="NC_003521.1"/>
</dbReference>
<feature type="compositionally biased region" description="Low complexity" evidence="1">
    <location>
        <begin position="424"/>
        <end position="441"/>
    </location>
</feature>
<dbReference type="EMBL" id="AF480884">
    <property type="protein sequence ID" value="AAM00739.1"/>
    <property type="molecule type" value="Genomic_DNA"/>
</dbReference>
<dbReference type="KEGG" id="vg:935492"/>
<gene>
    <name evidence="2" type="primary">UL102</name>
    <name evidence="2" type="ORF">CCMVgp091</name>
</gene>
<feature type="region of interest" description="Disordered" evidence="1">
    <location>
        <begin position="392"/>
        <end position="452"/>
    </location>
</feature>
<evidence type="ECO:0000313" key="3">
    <source>
        <dbReference type="EMBL" id="QXV67850.1"/>
    </source>
</evidence>
<organism evidence="2 4">
    <name type="scientific">Panine betaherpesvirus 2</name>
    <name type="common">Chimpanzee cytomegalovirus</name>
    <dbReference type="NCBI Taxonomy" id="188763"/>
    <lineage>
        <taxon>Viruses</taxon>
        <taxon>Duplodnaviria</taxon>
        <taxon>Heunggongvirae</taxon>
        <taxon>Peploviricota</taxon>
        <taxon>Herviviricetes</taxon>
        <taxon>Herpesvirales</taxon>
        <taxon>Orthoherpesviridae</taxon>
        <taxon>Betaherpesvirinae</taxon>
        <taxon>Cytomegalovirus</taxon>
        <taxon>Cytomegalovirus paninebeta2</taxon>
    </lineage>
</organism>
<dbReference type="Pfam" id="PF03324">
    <property type="entry name" value="Herpes_HEPA"/>
    <property type="match status" value="1"/>
</dbReference>
<keyword evidence="2" id="KW-0547">Nucleotide-binding</keyword>
<protein>
    <submittedName>
        <fullName evidence="2">Helicase-primase subunit</fullName>
    </submittedName>
</protein>
<proteinExistence type="inferred from homology"/>